<dbReference type="InterPro" id="IPR026845">
    <property type="entry name" value="NXPH/NXPE"/>
</dbReference>
<comment type="similarity">
    <text evidence="1">Belongs to the NXPE family.</text>
</comment>
<reference evidence="3" key="1">
    <citation type="submission" date="2025-08" db="UniProtKB">
        <authorList>
            <consortium name="Ensembl"/>
        </authorList>
    </citation>
    <scope>IDENTIFICATION</scope>
</reference>
<dbReference type="Gene3D" id="2.60.40.10">
    <property type="entry name" value="Immunoglobulins"/>
    <property type="match status" value="1"/>
</dbReference>
<dbReference type="Ensembl" id="ENSCCRT00000135298.1">
    <property type="protein sequence ID" value="ENSCCRP00000122377.1"/>
    <property type="gene ID" value="ENSCCRG00000059123.1"/>
</dbReference>
<dbReference type="AlphaFoldDB" id="A0A9J7YR23"/>
<reference evidence="3" key="2">
    <citation type="submission" date="2025-09" db="UniProtKB">
        <authorList>
            <consortium name="Ensembl"/>
        </authorList>
    </citation>
    <scope>IDENTIFICATION</scope>
</reference>
<organism evidence="3 4">
    <name type="scientific">Cyprinus carpio carpio</name>
    <dbReference type="NCBI Taxonomy" id="630221"/>
    <lineage>
        <taxon>Eukaryota</taxon>
        <taxon>Metazoa</taxon>
        <taxon>Chordata</taxon>
        <taxon>Craniata</taxon>
        <taxon>Vertebrata</taxon>
        <taxon>Euteleostomi</taxon>
        <taxon>Actinopterygii</taxon>
        <taxon>Neopterygii</taxon>
        <taxon>Teleostei</taxon>
        <taxon>Ostariophysi</taxon>
        <taxon>Cypriniformes</taxon>
        <taxon>Cyprinidae</taxon>
        <taxon>Cyprininae</taxon>
        <taxon>Cyprinus</taxon>
    </lineage>
</organism>
<proteinExistence type="inferred from homology"/>
<dbReference type="GeneTree" id="ENSGT00950000182866"/>
<dbReference type="OMA" id="GECCLPH"/>
<dbReference type="Pfam" id="PF24536">
    <property type="entry name" value="NXPE4_C"/>
    <property type="match status" value="1"/>
</dbReference>
<accession>A0A9J7YR23</accession>
<keyword evidence="4" id="KW-1185">Reference proteome</keyword>
<dbReference type="SUPFAM" id="SSF81296">
    <property type="entry name" value="E set domains"/>
    <property type="match status" value="1"/>
</dbReference>
<dbReference type="PANTHER" id="PTHR16165:SF23">
    <property type="entry name" value="NEUREXOPHILIN AND PC-ESTERASE DOMAIN FAMILY, MEMBER 5"/>
    <property type="match status" value="1"/>
</dbReference>
<evidence type="ECO:0000313" key="4">
    <source>
        <dbReference type="Proteomes" id="UP001108240"/>
    </source>
</evidence>
<feature type="domain" description="NXPE C-terminal" evidence="2">
    <location>
        <begin position="370"/>
        <end position="591"/>
    </location>
</feature>
<dbReference type="GO" id="GO:0007399">
    <property type="term" value="P:nervous system development"/>
    <property type="evidence" value="ECO:0007669"/>
    <property type="project" value="UniProtKB-ARBA"/>
</dbReference>
<evidence type="ECO:0000256" key="1">
    <source>
        <dbReference type="ARBA" id="ARBA00005431"/>
    </source>
</evidence>
<dbReference type="Pfam" id="PF06312">
    <property type="entry name" value="Neurexophilin"/>
    <property type="match status" value="1"/>
</dbReference>
<sequence length="593" mass="67418">MVMPSMEKSNASVCRLRRYAFPLACFLWTSFCLALWALNDGIYIKQFQPPRPKPAFRNNISSIISAVDMGISDEEWERLQKALEWPIPDQEITRVNQSTSPVHSTFSIVGLKESYKVGEKISVIIRARDHNKKLKRYGGDFFKAKLFSTGLKASVYGEVVDHHNGTYSVALLLPWEGQAHVHVRLEHSSEVVQILKKYRDSSFPRSHYNGYFEGSGSNKTRISEVVECNLKWGADGSWRKGDCCCEHKDIRTGTVWQCERPTKLSCDKLVHHSRGRLENPLNPFEQQLFTKKLTNVAISGDQKIIHVLPNTASIGMFTYGPYETGSEIVERFGCEQARSSSRDSNSGTVEKCRSGMMTPVPAGFYLRDVWKSFVCNTRQFSSAQMGNCLKNKIVYLMGDSTTRQWFEYLERNVPGIKRMDLQTPRTGGPLMAVELINNIIIHWRPHGVPLRFTKMLITDLHYISNDIDEIAGGPHAVIVFTFFAHLVFHPITFYVYEVAKIRQSVVALLSRAPETTVIIKSGNTAGLKNIFQSDWHVLQLDTVMQEMFRDIEGVIFLDVWQMTSCHYLSEDIHPGPVIVANEVNMLLSYVCPI</sequence>
<dbReference type="InterPro" id="IPR013783">
    <property type="entry name" value="Ig-like_fold"/>
</dbReference>
<protein>
    <recommendedName>
        <fullName evidence="2">NXPE C-terminal domain-containing protein</fullName>
    </recommendedName>
</protein>
<name>A0A9J7YR23_CYPCA</name>
<dbReference type="InterPro" id="IPR014756">
    <property type="entry name" value="Ig_E-set"/>
</dbReference>
<evidence type="ECO:0000313" key="3">
    <source>
        <dbReference type="Ensembl" id="ENSCCRP00000122377.1"/>
    </source>
</evidence>
<dbReference type="InterPro" id="IPR057106">
    <property type="entry name" value="NXPE4_C"/>
</dbReference>
<dbReference type="Proteomes" id="UP001108240">
    <property type="component" value="Unplaced"/>
</dbReference>
<evidence type="ECO:0000259" key="2">
    <source>
        <dbReference type="Pfam" id="PF24536"/>
    </source>
</evidence>
<dbReference type="PANTHER" id="PTHR16165">
    <property type="entry name" value="NXPE FAMILY MEMBER"/>
    <property type="match status" value="1"/>
</dbReference>